<dbReference type="SUPFAM" id="SSF53474">
    <property type="entry name" value="alpha/beta-Hydrolases"/>
    <property type="match status" value="1"/>
</dbReference>
<keyword evidence="2" id="KW-0378">Hydrolase</keyword>
<evidence type="ECO:0000313" key="2">
    <source>
        <dbReference type="EMBL" id="RVU47778.1"/>
    </source>
</evidence>
<gene>
    <name evidence="2" type="ORF">EOE66_08625</name>
</gene>
<dbReference type="InterPro" id="IPR017531">
    <property type="entry name" value="Hydrolase-1_PEP"/>
</dbReference>
<proteinExistence type="predicted"/>
<dbReference type="RefSeq" id="WP_128228237.1">
    <property type="nucleotide sequence ID" value="NZ_SACR01000002.1"/>
</dbReference>
<dbReference type="OrthoDB" id="5379975at2"/>
<accession>A0A437RLU9</accession>
<dbReference type="InterPro" id="IPR029058">
    <property type="entry name" value="AB_hydrolase_fold"/>
</dbReference>
<dbReference type="Pfam" id="PF12146">
    <property type="entry name" value="Hydrolase_4"/>
    <property type="match status" value="1"/>
</dbReference>
<keyword evidence="3" id="KW-1185">Reference proteome</keyword>
<dbReference type="InterPro" id="IPR022742">
    <property type="entry name" value="Hydrolase_4"/>
</dbReference>
<organism evidence="2 3">
    <name type="scientific">Rubrivivax rivuli</name>
    <dbReference type="NCBI Taxonomy" id="1862385"/>
    <lineage>
        <taxon>Bacteria</taxon>
        <taxon>Pseudomonadati</taxon>
        <taxon>Pseudomonadota</taxon>
        <taxon>Betaproteobacteria</taxon>
        <taxon>Burkholderiales</taxon>
        <taxon>Sphaerotilaceae</taxon>
        <taxon>Rubrivivax</taxon>
    </lineage>
</organism>
<dbReference type="Gene3D" id="3.40.50.1820">
    <property type="entry name" value="alpha/beta hydrolase"/>
    <property type="match status" value="1"/>
</dbReference>
<dbReference type="AlphaFoldDB" id="A0A437RLU9"/>
<comment type="caution">
    <text evidence="2">The sequence shown here is derived from an EMBL/GenBank/DDBJ whole genome shotgun (WGS) entry which is preliminary data.</text>
</comment>
<name>A0A437RLU9_9BURK</name>
<dbReference type="GO" id="GO:0016787">
    <property type="term" value="F:hydrolase activity"/>
    <property type="evidence" value="ECO:0007669"/>
    <property type="project" value="UniProtKB-KW"/>
</dbReference>
<dbReference type="Proteomes" id="UP000285575">
    <property type="component" value="Unassembled WGS sequence"/>
</dbReference>
<feature type="domain" description="Serine aminopeptidase S33" evidence="1">
    <location>
        <begin position="50"/>
        <end position="166"/>
    </location>
</feature>
<dbReference type="EMBL" id="SACR01000002">
    <property type="protein sequence ID" value="RVU47778.1"/>
    <property type="molecule type" value="Genomic_DNA"/>
</dbReference>
<dbReference type="NCBIfam" id="TIGR03100">
    <property type="entry name" value="hydr1_PEP"/>
    <property type="match status" value="1"/>
</dbReference>
<sequence>MNWQERAVTFNCQGDQLVGVLATPVESTLASGTGVLVVVGGPQYRAGAHRQFVQLARALAGVGHSVLRFDVRGMGDSTGAPRGFEHLSDDISAALGALKAELPSLQQLVIFGLCDGASAALLYLHRTRDSRIAGLSLLNPWVRSELSLARAQVKHYYAERFLDRTFWRRLLRGEVSIGRRLVEFLGSLRSSLGQAEGRGDEHDLTFQEKMADGLAKFSGRCQIALSQHDITAQEFADALAHQAIWRNVAEAGLMGQVQVVHLSNADHTLSGPNDRQQFEKGLVQWLNLRGAA</sequence>
<protein>
    <submittedName>
        <fullName evidence="2">Hydrolase 1, exosortase A system-associated</fullName>
    </submittedName>
</protein>
<evidence type="ECO:0000313" key="3">
    <source>
        <dbReference type="Proteomes" id="UP000285575"/>
    </source>
</evidence>
<evidence type="ECO:0000259" key="1">
    <source>
        <dbReference type="Pfam" id="PF12146"/>
    </source>
</evidence>
<reference evidence="2 3" key="1">
    <citation type="submission" date="2019-01" db="EMBL/GenBank/DDBJ databases">
        <authorList>
            <person name="Chen W.-M."/>
        </authorList>
    </citation>
    <scope>NUCLEOTIDE SEQUENCE [LARGE SCALE GENOMIC DNA]</scope>
    <source>
        <strain evidence="2 3">KYPY4</strain>
    </source>
</reference>